<dbReference type="Proteomes" id="UP000257127">
    <property type="component" value="Unassembled WGS sequence"/>
</dbReference>
<keyword evidence="3" id="KW-1185">Reference proteome</keyword>
<reference evidence="2 3" key="1">
    <citation type="submission" date="2018-08" db="EMBL/GenBank/DDBJ databases">
        <title>The draft genome squence of Brumimicrobium sp. N62.</title>
        <authorList>
            <person name="Du Z.-J."/>
            <person name="Luo H.-R."/>
        </authorList>
    </citation>
    <scope>NUCLEOTIDE SEQUENCE [LARGE SCALE GENOMIC DNA]</scope>
    <source>
        <strain evidence="2 3">N62</strain>
    </source>
</reference>
<feature type="transmembrane region" description="Helical" evidence="1">
    <location>
        <begin position="12"/>
        <end position="37"/>
    </location>
</feature>
<comment type="caution">
    <text evidence="2">The sequence shown here is derived from an EMBL/GenBank/DDBJ whole genome shotgun (WGS) entry which is preliminary data.</text>
</comment>
<keyword evidence="1" id="KW-0812">Transmembrane</keyword>
<sequence>MLVNILRGGKAKLLFEIYFIKTIRYVFLADVVFLFSVKQAGGFIELNDILLSGLILLIYFTGKIQSKQKKQSMFSVSGRANIPGLGGMMNSLKPVFDIRFEIGVVVLALLVFSGFYFAPHLASNVISNWFLDSILNIEDTPVFGFIFKVIGFFFLISVLLKITNAILSILIGGKRDEVIEDDYDDKNDDDHFDDYTEVK</sequence>
<keyword evidence="1" id="KW-0472">Membrane</keyword>
<feature type="transmembrane region" description="Helical" evidence="1">
    <location>
        <begin position="98"/>
        <end position="122"/>
    </location>
</feature>
<evidence type="ECO:0000313" key="2">
    <source>
        <dbReference type="EMBL" id="RFC54651.1"/>
    </source>
</evidence>
<evidence type="ECO:0000313" key="3">
    <source>
        <dbReference type="Proteomes" id="UP000257127"/>
    </source>
</evidence>
<proteinExistence type="predicted"/>
<keyword evidence="1" id="KW-1133">Transmembrane helix</keyword>
<gene>
    <name evidence="2" type="ORF">DXU93_06590</name>
</gene>
<feature type="transmembrane region" description="Helical" evidence="1">
    <location>
        <begin position="142"/>
        <end position="160"/>
    </location>
</feature>
<protein>
    <submittedName>
        <fullName evidence="2">Uncharacterized protein</fullName>
    </submittedName>
</protein>
<dbReference type="EMBL" id="QURB01000003">
    <property type="protein sequence ID" value="RFC54651.1"/>
    <property type="molecule type" value="Genomic_DNA"/>
</dbReference>
<dbReference type="AlphaFoldDB" id="A0A3E1EYL1"/>
<name>A0A3E1EYL1_9FLAO</name>
<organism evidence="2 3">
    <name type="scientific">Brumimicrobium aurantiacum</name>
    <dbReference type="NCBI Taxonomy" id="1737063"/>
    <lineage>
        <taxon>Bacteria</taxon>
        <taxon>Pseudomonadati</taxon>
        <taxon>Bacteroidota</taxon>
        <taxon>Flavobacteriia</taxon>
        <taxon>Flavobacteriales</taxon>
        <taxon>Crocinitomicaceae</taxon>
        <taxon>Brumimicrobium</taxon>
    </lineage>
</organism>
<evidence type="ECO:0000256" key="1">
    <source>
        <dbReference type="SAM" id="Phobius"/>
    </source>
</evidence>
<accession>A0A3E1EYL1</accession>
<feature type="transmembrane region" description="Helical" evidence="1">
    <location>
        <begin position="43"/>
        <end position="62"/>
    </location>
</feature>